<dbReference type="InterPro" id="IPR008928">
    <property type="entry name" value="6-hairpin_glycosidase_sf"/>
</dbReference>
<evidence type="ECO:0000313" key="4">
    <source>
        <dbReference type="Proteomes" id="UP000594638"/>
    </source>
</evidence>
<name>A0A8S0SXV0_OLEEU</name>
<sequence length="262" mass="30116">MITVMVFFSVFLVLLPIFIFFCYEIKFNAVFQLNPEAKAVSKAALGTLLGGTGYFYGQSKISTPPSSNQKLGDNFISYWPAELYTAVPSQPFFPRGFLWDEGFHQLLIWHWDVHISLDIIGHWLDLMNIEGWIPREQILGAEALSKVPAEFVLQYPTDGNPPTLFLVLRDLMCSIKKNQFAATERNEISIFLDQAFIRLEAWFNWFNTTQSGKIASTYFWHGRDNATIRELNPKTLSSGLDDYPRASHPSEDECHLDLRCWM</sequence>
<keyword evidence="4" id="KW-1185">Reference proteome</keyword>
<dbReference type="GO" id="GO:0006487">
    <property type="term" value="P:protein N-linked glycosylation"/>
    <property type="evidence" value="ECO:0007669"/>
    <property type="project" value="TreeGrafter"/>
</dbReference>
<dbReference type="PANTHER" id="PTHR10412">
    <property type="entry name" value="MANNOSYL-OLIGOSACCHARIDE GLUCOSIDASE"/>
    <property type="match status" value="1"/>
</dbReference>
<gene>
    <name evidence="3" type="ORF">OLEA9_A109957</name>
</gene>
<dbReference type="GO" id="GO:0009311">
    <property type="term" value="P:oligosaccharide metabolic process"/>
    <property type="evidence" value="ECO:0007669"/>
    <property type="project" value="InterPro"/>
</dbReference>
<organism evidence="3 4">
    <name type="scientific">Olea europaea subsp. europaea</name>
    <dbReference type="NCBI Taxonomy" id="158383"/>
    <lineage>
        <taxon>Eukaryota</taxon>
        <taxon>Viridiplantae</taxon>
        <taxon>Streptophyta</taxon>
        <taxon>Embryophyta</taxon>
        <taxon>Tracheophyta</taxon>
        <taxon>Spermatophyta</taxon>
        <taxon>Magnoliopsida</taxon>
        <taxon>eudicotyledons</taxon>
        <taxon>Gunneridae</taxon>
        <taxon>Pentapetalae</taxon>
        <taxon>asterids</taxon>
        <taxon>lamiids</taxon>
        <taxon>Lamiales</taxon>
        <taxon>Oleaceae</taxon>
        <taxon>Oleeae</taxon>
        <taxon>Olea</taxon>
    </lineage>
</organism>
<dbReference type="SUPFAM" id="SSF48208">
    <property type="entry name" value="Six-hairpin glycosidases"/>
    <property type="match status" value="1"/>
</dbReference>
<dbReference type="Proteomes" id="UP000594638">
    <property type="component" value="Unassembled WGS sequence"/>
</dbReference>
<feature type="domain" description="Glycosyl hydrolase family 63 C-terminal" evidence="2">
    <location>
        <begin position="25"/>
        <end position="262"/>
    </location>
</feature>
<dbReference type="AlphaFoldDB" id="A0A8S0SXV0"/>
<accession>A0A8S0SXV0</accession>
<dbReference type="Pfam" id="PF03200">
    <property type="entry name" value="Glyco_hydro_63"/>
    <property type="match status" value="1"/>
</dbReference>
<dbReference type="Gene3D" id="1.50.10.10">
    <property type="match status" value="1"/>
</dbReference>
<dbReference type="InterPro" id="IPR004888">
    <property type="entry name" value="Glycoside_hydrolase_63"/>
</dbReference>
<reference evidence="3 4" key="1">
    <citation type="submission" date="2019-12" db="EMBL/GenBank/DDBJ databases">
        <authorList>
            <person name="Alioto T."/>
            <person name="Alioto T."/>
            <person name="Gomez Garrido J."/>
        </authorList>
    </citation>
    <scope>NUCLEOTIDE SEQUENCE [LARGE SCALE GENOMIC DNA]</scope>
</reference>
<dbReference type="GO" id="GO:0005789">
    <property type="term" value="C:endoplasmic reticulum membrane"/>
    <property type="evidence" value="ECO:0007669"/>
    <property type="project" value="TreeGrafter"/>
</dbReference>
<keyword evidence="1" id="KW-0472">Membrane</keyword>
<protein>
    <submittedName>
        <fullName evidence="3">Mannosyl-oligosaccharide glucosidase GCS1</fullName>
    </submittedName>
</protein>
<evidence type="ECO:0000259" key="2">
    <source>
        <dbReference type="Pfam" id="PF03200"/>
    </source>
</evidence>
<evidence type="ECO:0000256" key="1">
    <source>
        <dbReference type="SAM" id="Phobius"/>
    </source>
</evidence>
<keyword evidence="1" id="KW-1133">Transmembrane helix</keyword>
<feature type="transmembrane region" description="Helical" evidence="1">
    <location>
        <begin position="6"/>
        <end position="23"/>
    </location>
</feature>
<dbReference type="InterPro" id="IPR012341">
    <property type="entry name" value="6hp_glycosidase-like_sf"/>
</dbReference>
<proteinExistence type="predicted"/>
<dbReference type="Gramene" id="OE9A109957T2">
    <property type="protein sequence ID" value="OE9A109957C2"/>
    <property type="gene ID" value="OE9A109957"/>
</dbReference>
<dbReference type="PANTHER" id="PTHR10412:SF20">
    <property type="entry name" value="MANNOSYL-OLIGOSACCHARIDE GLUCOSIDASE GCS1"/>
    <property type="match status" value="1"/>
</dbReference>
<dbReference type="OrthoDB" id="410058at2759"/>
<dbReference type="InterPro" id="IPR031335">
    <property type="entry name" value="Glyco_hydro_63_C"/>
</dbReference>
<dbReference type="GO" id="GO:0004573">
    <property type="term" value="F:Glc3Man9GlcNAc2 oligosaccharide glucosidase activity"/>
    <property type="evidence" value="ECO:0007669"/>
    <property type="project" value="InterPro"/>
</dbReference>
<evidence type="ECO:0000313" key="3">
    <source>
        <dbReference type="EMBL" id="CAA2997450.1"/>
    </source>
</evidence>
<comment type="caution">
    <text evidence="3">The sequence shown here is derived from an EMBL/GenBank/DDBJ whole genome shotgun (WGS) entry which is preliminary data.</text>
</comment>
<keyword evidence="1" id="KW-0812">Transmembrane</keyword>
<dbReference type="EMBL" id="CACTIH010005556">
    <property type="protein sequence ID" value="CAA2997450.1"/>
    <property type="molecule type" value="Genomic_DNA"/>
</dbReference>